<dbReference type="InterPro" id="IPR056453">
    <property type="entry name" value="HTH_DNAJC9"/>
</dbReference>
<accession>A0A2J5HUK0</accession>
<dbReference type="InterPro" id="IPR018253">
    <property type="entry name" value="DnaJ_domain_CS"/>
</dbReference>
<feature type="compositionally biased region" description="Basic residues" evidence="1">
    <location>
        <begin position="282"/>
        <end position="291"/>
    </location>
</feature>
<dbReference type="Pfam" id="PF00226">
    <property type="entry name" value="DnaJ"/>
    <property type="match status" value="1"/>
</dbReference>
<dbReference type="GO" id="GO:0005634">
    <property type="term" value="C:nucleus"/>
    <property type="evidence" value="ECO:0007669"/>
    <property type="project" value="TreeGrafter"/>
</dbReference>
<dbReference type="InterPro" id="IPR052594">
    <property type="entry name" value="J_domain-containing_protein"/>
</dbReference>
<dbReference type="InterPro" id="IPR001623">
    <property type="entry name" value="DnaJ_domain"/>
</dbReference>
<dbReference type="EMBL" id="KZ559541">
    <property type="protein sequence ID" value="PLN81051.1"/>
    <property type="molecule type" value="Genomic_DNA"/>
</dbReference>
<reference evidence="4" key="1">
    <citation type="submission" date="2017-12" db="EMBL/GenBank/DDBJ databases">
        <authorList>
            <consortium name="DOE Joint Genome Institute"/>
            <person name="Mondo S.J."/>
            <person name="Kjaerbolling I."/>
            <person name="Vesth T.C."/>
            <person name="Frisvad J.C."/>
            <person name="Nybo J.L."/>
            <person name="Theobald S."/>
            <person name="Kuo A."/>
            <person name="Bowyer P."/>
            <person name="Matsuda Y."/>
            <person name="Lyhne E.K."/>
            <person name="Kogle M.E."/>
            <person name="Clum A."/>
            <person name="Lipzen A."/>
            <person name="Salamov A."/>
            <person name="Ngan C.Y."/>
            <person name="Daum C."/>
            <person name="Chiniquy J."/>
            <person name="Barry K."/>
            <person name="LaButti K."/>
            <person name="Haridas S."/>
            <person name="Simmons B.A."/>
            <person name="Magnuson J.K."/>
            <person name="Mortensen U.H."/>
            <person name="Larsen T.O."/>
            <person name="Grigoriev I.V."/>
            <person name="Baker S.E."/>
            <person name="Andersen M.R."/>
            <person name="Nordberg H.P."/>
            <person name="Cantor M.N."/>
            <person name="Hua S.X."/>
        </authorList>
    </citation>
    <scope>NUCLEOTIDE SEQUENCE [LARGE SCALE GENOMIC DNA]</scope>
    <source>
        <strain evidence="4">IBT 19404</strain>
    </source>
</reference>
<sequence length="291" mass="32703">MVRNHEEDVPVPEDTDLYQVLGIDNDAPPEQIKSAYRKLALKHHPDKAPADAKDDAHEKFQQIAFAYAILSDEKRRRRYDQTGNTAEAVEDDDDFDWVDFYREQFSAAVDVGALDKLKAEYQGSAEEEGDLLEAFRQAEGDLDRVYESVLLCNVLDDDERFRAVIDQAIADGTVPGYPKYVDESDRKRQQRVKRAQKEAREAEKLSQELDEKKRSQGKLGKKKGTGKKGAGSMDDLAALIQQRQASRGAGFLDRLEERYGGGGTKRGVDEPPEEAFQAHAARSAKKKKGRA</sequence>
<feature type="region of interest" description="Disordered" evidence="1">
    <location>
        <begin position="175"/>
        <end position="291"/>
    </location>
</feature>
<dbReference type="AlphaFoldDB" id="A0A2J5HUK0"/>
<feature type="domain" description="J" evidence="2">
    <location>
        <begin position="16"/>
        <end position="83"/>
    </location>
</feature>
<dbReference type="FunFam" id="1.10.287.110:FF:000110">
    <property type="entry name" value="DnaJ domain protein (AFU_orthologue AFUA_2G13210)"/>
    <property type="match status" value="1"/>
</dbReference>
<dbReference type="PROSITE" id="PS00636">
    <property type="entry name" value="DNAJ_1"/>
    <property type="match status" value="1"/>
</dbReference>
<feature type="compositionally biased region" description="Basic residues" evidence="1">
    <location>
        <begin position="215"/>
        <end position="226"/>
    </location>
</feature>
<evidence type="ECO:0000259" key="2">
    <source>
        <dbReference type="PROSITE" id="PS50076"/>
    </source>
</evidence>
<keyword evidence="4" id="KW-1185">Reference proteome</keyword>
<dbReference type="SUPFAM" id="SSF46565">
    <property type="entry name" value="Chaperone J-domain"/>
    <property type="match status" value="1"/>
</dbReference>
<dbReference type="SMART" id="SM00271">
    <property type="entry name" value="DnaJ"/>
    <property type="match status" value="1"/>
</dbReference>
<dbReference type="Gene3D" id="1.10.287.110">
    <property type="entry name" value="DnaJ domain"/>
    <property type="match status" value="1"/>
</dbReference>
<dbReference type="Proteomes" id="UP000235023">
    <property type="component" value="Unassembled WGS sequence"/>
</dbReference>
<gene>
    <name evidence="3" type="ORF">BDW42DRAFT_169885</name>
</gene>
<dbReference type="Pfam" id="PF23302">
    <property type="entry name" value="HTH_DNAJC9"/>
    <property type="match status" value="1"/>
</dbReference>
<dbReference type="PRINTS" id="PR00625">
    <property type="entry name" value="JDOMAIN"/>
</dbReference>
<dbReference type="CDD" id="cd06257">
    <property type="entry name" value="DnaJ"/>
    <property type="match status" value="1"/>
</dbReference>
<dbReference type="GO" id="GO:0005737">
    <property type="term" value="C:cytoplasm"/>
    <property type="evidence" value="ECO:0007669"/>
    <property type="project" value="TreeGrafter"/>
</dbReference>
<dbReference type="GO" id="GO:0031072">
    <property type="term" value="F:heat shock protein binding"/>
    <property type="evidence" value="ECO:0007669"/>
    <property type="project" value="TreeGrafter"/>
</dbReference>
<feature type="compositionally biased region" description="Basic and acidic residues" evidence="1">
    <location>
        <begin position="195"/>
        <end position="214"/>
    </location>
</feature>
<protein>
    <submittedName>
        <fullName evidence="3">DnaJ-domain-containing protein</fullName>
    </submittedName>
</protein>
<organism evidence="3 4">
    <name type="scientific">Aspergillus taichungensis</name>
    <dbReference type="NCBI Taxonomy" id="482145"/>
    <lineage>
        <taxon>Eukaryota</taxon>
        <taxon>Fungi</taxon>
        <taxon>Dikarya</taxon>
        <taxon>Ascomycota</taxon>
        <taxon>Pezizomycotina</taxon>
        <taxon>Eurotiomycetes</taxon>
        <taxon>Eurotiomycetidae</taxon>
        <taxon>Eurotiales</taxon>
        <taxon>Aspergillaceae</taxon>
        <taxon>Aspergillus</taxon>
        <taxon>Aspergillus subgen. Circumdati</taxon>
    </lineage>
</organism>
<dbReference type="OrthoDB" id="110024at2759"/>
<dbReference type="InterPro" id="IPR036869">
    <property type="entry name" value="J_dom_sf"/>
</dbReference>
<evidence type="ECO:0000256" key="1">
    <source>
        <dbReference type="SAM" id="MobiDB-lite"/>
    </source>
</evidence>
<dbReference type="PROSITE" id="PS50076">
    <property type="entry name" value="DNAJ_2"/>
    <property type="match status" value="1"/>
</dbReference>
<proteinExistence type="predicted"/>
<evidence type="ECO:0000313" key="3">
    <source>
        <dbReference type="EMBL" id="PLN81051.1"/>
    </source>
</evidence>
<name>A0A2J5HUK0_9EURO</name>
<dbReference type="PANTHER" id="PTHR44144:SF1">
    <property type="entry name" value="DNAJ HOMOLOG SUBFAMILY C MEMBER 9"/>
    <property type="match status" value="1"/>
</dbReference>
<dbReference type="PANTHER" id="PTHR44144">
    <property type="entry name" value="DNAJ HOMOLOG SUBFAMILY C MEMBER 9"/>
    <property type="match status" value="1"/>
</dbReference>
<evidence type="ECO:0000313" key="4">
    <source>
        <dbReference type="Proteomes" id="UP000235023"/>
    </source>
</evidence>